<feature type="signal peptide" evidence="1">
    <location>
        <begin position="1"/>
        <end position="21"/>
    </location>
</feature>
<dbReference type="EMBL" id="HAGO01000083">
    <property type="protein sequence ID" value="SMD29771.1"/>
    <property type="molecule type" value="Transcribed_RNA"/>
</dbReference>
<reference evidence="2" key="2">
    <citation type="submission" date="2019-04" db="EMBL/GenBank/DDBJ databases">
        <title>Unravelling the molecular evolution of spider venoms.</title>
        <authorList>
            <person name="Pineda S."/>
        </authorList>
    </citation>
    <scope>NUCLEOTIDE SEQUENCE</scope>
</reference>
<accession>A0A482ZHF0</accession>
<evidence type="ECO:0000313" key="2">
    <source>
        <dbReference type="EMBL" id="SMD29889.1"/>
    </source>
</evidence>
<evidence type="ECO:0000256" key="1">
    <source>
        <dbReference type="SAM" id="SignalP"/>
    </source>
</evidence>
<sequence>MKASILLAFSGLALISVICYASENAEQDYSEEIFSAIVAMKDDLMPKERVCRGYGLPCTPGKNDCCQHMYCSQHRLCSVKAGK</sequence>
<dbReference type="EMBL" id="HAGO01000234">
    <property type="protein sequence ID" value="SMD29922.1"/>
    <property type="molecule type" value="Transcribed_RNA"/>
</dbReference>
<feature type="chain" id="PRO_5036115530" evidence="1">
    <location>
        <begin position="22"/>
        <end position="83"/>
    </location>
</feature>
<dbReference type="EMBL" id="HAGO01000201">
    <property type="protein sequence ID" value="SMD29889.1"/>
    <property type="molecule type" value="Transcribed_RNA"/>
</dbReference>
<dbReference type="AlphaFoldDB" id="A0A482ZHF0"/>
<dbReference type="EMBL" id="HAGO01000135">
    <property type="protein sequence ID" value="SMD29823.1"/>
    <property type="molecule type" value="Transcribed_RNA"/>
</dbReference>
<dbReference type="EMBL" id="HAGO01000228">
    <property type="protein sequence ID" value="SMD29916.1"/>
    <property type="molecule type" value="Transcribed_RNA"/>
</dbReference>
<protein>
    <submittedName>
        <fullName evidence="2">U20-Theraphotoxin-Sfo1a_1</fullName>
    </submittedName>
</protein>
<proteinExistence type="predicted"/>
<organism evidence="2">
    <name type="scientific">Selenotholus foelschei</name>
    <dbReference type="NCBI Taxonomy" id="1905327"/>
    <lineage>
        <taxon>Eukaryota</taxon>
        <taxon>Metazoa</taxon>
        <taxon>Ecdysozoa</taxon>
        <taxon>Arthropoda</taxon>
        <taxon>Chelicerata</taxon>
        <taxon>Arachnida</taxon>
        <taxon>Araneae</taxon>
        <taxon>Mygalomorphae</taxon>
        <taxon>Avicularoidea</taxon>
        <taxon>Theraphosidae</taxon>
        <taxon>Selenotholus</taxon>
    </lineage>
</organism>
<keyword evidence="1" id="KW-0732">Signal</keyword>
<name>A0A482ZHF0_9ARAC</name>
<reference evidence="2" key="1">
    <citation type="submission" date="2017-03" db="EMBL/GenBank/DDBJ databases">
        <authorList>
            <person name="QRISCLOUD D."/>
        </authorList>
    </citation>
    <scope>NUCLEOTIDE SEQUENCE</scope>
</reference>